<feature type="domain" description="Chromo" evidence="2">
    <location>
        <begin position="681"/>
        <end position="735"/>
    </location>
</feature>
<dbReference type="InterPro" id="IPR016197">
    <property type="entry name" value="Chromo-like_dom_sf"/>
</dbReference>
<feature type="region of interest" description="Disordered" evidence="1">
    <location>
        <begin position="1"/>
        <end position="31"/>
    </location>
</feature>
<dbReference type="CDD" id="cd00024">
    <property type="entry name" value="CD_CSD"/>
    <property type="match status" value="1"/>
</dbReference>
<dbReference type="InterPro" id="IPR023780">
    <property type="entry name" value="Chromo_domain"/>
</dbReference>
<reference evidence="3 4" key="1">
    <citation type="submission" date="2024-01" db="EMBL/GenBank/DDBJ databases">
        <title>Comparative genomics of Cryptococcus and Kwoniella reveals pathogenesis evolution and contrasting modes of karyotype evolution via chromosome fusion or intercentromeric recombination.</title>
        <authorList>
            <person name="Coelho M.A."/>
            <person name="David-Palma M."/>
            <person name="Shea T."/>
            <person name="Bowers K."/>
            <person name="McGinley-Smith S."/>
            <person name="Mohammad A.W."/>
            <person name="Gnirke A."/>
            <person name="Yurkov A.M."/>
            <person name="Nowrousian M."/>
            <person name="Sun S."/>
            <person name="Cuomo C.A."/>
            <person name="Heitman J."/>
        </authorList>
    </citation>
    <scope>NUCLEOTIDE SEQUENCE [LARGE SCALE GENOMIC DNA]</scope>
    <source>
        <strain evidence="3 4">CBS 6074</strain>
    </source>
</reference>
<dbReference type="Pfam" id="PF18723">
    <property type="entry name" value="HMUDK_hel"/>
    <property type="match status" value="1"/>
</dbReference>
<evidence type="ECO:0000256" key="1">
    <source>
        <dbReference type="SAM" id="MobiDB-lite"/>
    </source>
</evidence>
<proteinExistence type="predicted"/>
<keyword evidence="4" id="KW-1185">Reference proteome</keyword>
<dbReference type="RefSeq" id="XP_066076412.1">
    <property type="nucleotide sequence ID" value="XM_066220315.1"/>
</dbReference>
<dbReference type="Pfam" id="PF00385">
    <property type="entry name" value="Chromo"/>
    <property type="match status" value="1"/>
</dbReference>
<dbReference type="Proteomes" id="UP001355207">
    <property type="component" value="Chromosome 6"/>
</dbReference>
<dbReference type="GeneID" id="91095244"/>
<feature type="compositionally biased region" description="Basic residues" evidence="1">
    <location>
        <begin position="270"/>
        <end position="287"/>
    </location>
</feature>
<feature type="compositionally biased region" description="Acidic residues" evidence="1">
    <location>
        <begin position="171"/>
        <end position="183"/>
    </location>
</feature>
<dbReference type="EMBL" id="CP144103">
    <property type="protein sequence ID" value="WWC89649.1"/>
    <property type="molecule type" value="Genomic_DNA"/>
</dbReference>
<evidence type="ECO:0000259" key="2">
    <source>
        <dbReference type="PROSITE" id="PS50013"/>
    </source>
</evidence>
<name>A0AAX4JXP5_9TREE</name>
<accession>A0AAX4JXP5</accession>
<organism evidence="3 4">
    <name type="scientific">Kwoniella dendrophila CBS 6074</name>
    <dbReference type="NCBI Taxonomy" id="1295534"/>
    <lineage>
        <taxon>Eukaryota</taxon>
        <taxon>Fungi</taxon>
        <taxon>Dikarya</taxon>
        <taxon>Basidiomycota</taxon>
        <taxon>Agaricomycotina</taxon>
        <taxon>Tremellomycetes</taxon>
        <taxon>Tremellales</taxon>
        <taxon>Cryptococcaceae</taxon>
        <taxon>Kwoniella</taxon>
    </lineage>
</organism>
<dbReference type="AlphaFoldDB" id="A0AAX4JXP5"/>
<feature type="region of interest" description="Disordered" evidence="1">
    <location>
        <begin position="168"/>
        <end position="297"/>
    </location>
</feature>
<dbReference type="Gene3D" id="2.40.50.40">
    <property type="match status" value="1"/>
</dbReference>
<dbReference type="SMART" id="SM00298">
    <property type="entry name" value="CHROMO"/>
    <property type="match status" value="1"/>
</dbReference>
<dbReference type="PROSITE" id="PS50013">
    <property type="entry name" value="CHROMO_2"/>
    <property type="match status" value="1"/>
</dbReference>
<dbReference type="GO" id="GO:0006338">
    <property type="term" value="P:chromatin remodeling"/>
    <property type="evidence" value="ECO:0007669"/>
    <property type="project" value="UniProtKB-ARBA"/>
</dbReference>
<dbReference type="InterPro" id="IPR000953">
    <property type="entry name" value="Chromo/chromo_shadow_dom"/>
</dbReference>
<feature type="compositionally biased region" description="Basic and acidic residues" evidence="1">
    <location>
        <begin position="19"/>
        <end position="31"/>
    </location>
</feature>
<dbReference type="SUPFAM" id="SSF54160">
    <property type="entry name" value="Chromo domain-like"/>
    <property type="match status" value="1"/>
</dbReference>
<evidence type="ECO:0000313" key="4">
    <source>
        <dbReference type="Proteomes" id="UP001355207"/>
    </source>
</evidence>
<evidence type="ECO:0000313" key="3">
    <source>
        <dbReference type="EMBL" id="WWC89649.1"/>
    </source>
</evidence>
<feature type="compositionally biased region" description="Acidic residues" evidence="1">
    <location>
        <begin position="247"/>
        <end position="260"/>
    </location>
</feature>
<protein>
    <recommendedName>
        <fullName evidence="2">Chromo domain-containing protein</fullName>
    </recommendedName>
</protein>
<dbReference type="InterPro" id="IPR040684">
    <property type="entry name" value="HMUDK_hel"/>
</dbReference>
<feature type="compositionally biased region" description="Acidic residues" evidence="1">
    <location>
        <begin position="217"/>
        <end position="238"/>
    </location>
</feature>
<gene>
    <name evidence="3" type="ORF">L201_004574</name>
</gene>
<sequence length="794" mass="91522">MILGTANSPVAHATRKRSHDQVKTSSDTDTKKIYRVVGPYPTPTSNVADEDDLDDLCSLTSDDEQQEVEQVDRYSGIFSADQTEGVAQEEEIKDAIKIENAASSLTEGEVDEVIKEEVQELTTARTSEDLLVKVEEEEGTAILSADQLQEARNLETTVTPVSIQQIKVDDTDLDELVSDDGQEDTSNGDLVSENEQPDSGVDNTEEIIKEESAIALDDYDSDLTEQTEEVEEDADSQFEGEAAAKEDVEDEDEDEYVDDEYIGKSSSSKSKNKQQRVKSTKQIKGKARALASKSDRYEKTTLKPQNLLPVETTVDNYWVYLFFRFCAERHKMYERREFEGLPRNELTKDETMSKMHIGNIFRQLDPSSKKIRKDILGKGDQSHIEICFRLFLFCMFYKESTWEALCSVSTGGMPTWKHFIADLPAMERILYKLSILEKKRIYYGGFQIVPPNIYFSTAYRNRDSKMIHFASSLRLVISIMRAGLPDKLLNLNYALDASYILQTIPTLGGFLSWNIICFLNDSTSQFKWSFRNFATCGPGPRSYLQRIFGGKSVINNVIMEESGLLWLYENQWKYWNRFNENPPHAFQLGMKPGMRVLDFENSLCWCHRYVNEMERKGYGNFGQLPLPSIDKEQDELSHEPHWCEEFKNINSISKVIYKDDLEELKQREQHKHIEGKEEDCYEVEKVISRKDTRKGDQNKKDAMFRVRWKGYPPEEDTWEKSSMIKDGAAESLQDWIDWEDNVWNCIEKVKKEFPYVPPIIPKLEIVEIDSGSEAEDQVVRPNKRAKRVMKEEIE</sequence>